<name>A0A5B7H6Z9_PORTR</name>
<evidence type="ECO:0000313" key="1">
    <source>
        <dbReference type="EMBL" id="MPC65726.1"/>
    </source>
</evidence>
<keyword evidence="2" id="KW-1185">Reference proteome</keyword>
<accession>A0A5B7H6Z9</accession>
<dbReference type="AlphaFoldDB" id="A0A5B7H6Z9"/>
<evidence type="ECO:0000313" key="2">
    <source>
        <dbReference type="Proteomes" id="UP000324222"/>
    </source>
</evidence>
<dbReference type="Proteomes" id="UP000324222">
    <property type="component" value="Unassembled WGS sequence"/>
</dbReference>
<dbReference type="EMBL" id="VSRR010023735">
    <property type="protein sequence ID" value="MPC65726.1"/>
    <property type="molecule type" value="Genomic_DNA"/>
</dbReference>
<comment type="caution">
    <text evidence="1">The sequence shown here is derived from an EMBL/GenBank/DDBJ whole genome shotgun (WGS) entry which is preliminary data.</text>
</comment>
<proteinExistence type="predicted"/>
<organism evidence="1 2">
    <name type="scientific">Portunus trituberculatus</name>
    <name type="common">Swimming crab</name>
    <name type="synonym">Neptunus trituberculatus</name>
    <dbReference type="NCBI Taxonomy" id="210409"/>
    <lineage>
        <taxon>Eukaryota</taxon>
        <taxon>Metazoa</taxon>
        <taxon>Ecdysozoa</taxon>
        <taxon>Arthropoda</taxon>
        <taxon>Crustacea</taxon>
        <taxon>Multicrustacea</taxon>
        <taxon>Malacostraca</taxon>
        <taxon>Eumalacostraca</taxon>
        <taxon>Eucarida</taxon>
        <taxon>Decapoda</taxon>
        <taxon>Pleocyemata</taxon>
        <taxon>Brachyura</taxon>
        <taxon>Eubrachyura</taxon>
        <taxon>Portunoidea</taxon>
        <taxon>Portunidae</taxon>
        <taxon>Portuninae</taxon>
        <taxon>Portunus</taxon>
    </lineage>
</organism>
<gene>
    <name evidence="1" type="ORF">E2C01_059862</name>
</gene>
<sequence>MTHTTLYHYQDADWLLYISQAQYVDLSTFHSNRSVLTLTKESSVSFFPVPSFLPSPKLEVLEHIFSLRFVYD</sequence>
<reference evidence="1 2" key="1">
    <citation type="submission" date="2019-05" db="EMBL/GenBank/DDBJ databases">
        <title>Another draft genome of Portunus trituberculatus and its Hox gene families provides insights of decapod evolution.</title>
        <authorList>
            <person name="Jeong J.-H."/>
            <person name="Song I."/>
            <person name="Kim S."/>
            <person name="Choi T."/>
            <person name="Kim D."/>
            <person name="Ryu S."/>
            <person name="Kim W."/>
        </authorList>
    </citation>
    <scope>NUCLEOTIDE SEQUENCE [LARGE SCALE GENOMIC DNA]</scope>
    <source>
        <tissue evidence="1">Muscle</tissue>
    </source>
</reference>
<protein>
    <submittedName>
        <fullName evidence="1">Uncharacterized protein</fullName>
    </submittedName>
</protein>